<accession>A0A9X8HIB0</accession>
<comment type="caution">
    <text evidence="6">The sequence shown here is derived from an EMBL/GenBank/DDBJ whole genome shotgun (WGS) entry which is preliminary data.</text>
</comment>
<gene>
    <name evidence="6" type="ORF">EDF85_4210</name>
</gene>
<dbReference type="InterPro" id="IPR001638">
    <property type="entry name" value="Solute-binding_3/MltF_N"/>
</dbReference>
<evidence type="ECO:0000259" key="5">
    <source>
        <dbReference type="Pfam" id="PF00497"/>
    </source>
</evidence>
<dbReference type="Proteomes" id="UP000269115">
    <property type="component" value="Unassembled WGS sequence"/>
</dbReference>
<evidence type="ECO:0000256" key="3">
    <source>
        <dbReference type="SAM" id="MobiDB-lite"/>
    </source>
</evidence>
<feature type="chain" id="PRO_5040845789" evidence="4">
    <location>
        <begin position="20"/>
        <end position="179"/>
    </location>
</feature>
<feature type="compositionally biased region" description="Low complexity" evidence="3">
    <location>
        <begin position="170"/>
        <end position="179"/>
    </location>
</feature>
<comment type="similarity">
    <text evidence="1">Belongs to the bacterial solute-binding protein 3 family.</text>
</comment>
<feature type="signal peptide" evidence="4">
    <location>
        <begin position="1"/>
        <end position="19"/>
    </location>
</feature>
<keyword evidence="2 4" id="KW-0732">Signal</keyword>
<evidence type="ECO:0000313" key="6">
    <source>
        <dbReference type="EMBL" id="ROQ46371.1"/>
    </source>
</evidence>
<dbReference type="RefSeq" id="WP_043863438.1">
    <property type="nucleotide sequence ID" value="NZ_RJUR01000016.1"/>
</dbReference>
<sequence>MRLTIGVLLTALLTPLAHAELIDEVNDRNELRIAISADSSTNIRKQGQWTGFEIGLGQALAKELDVGVEFVPVDHDELLDGVESGRYDIALDQITASPELKQRLGVSEPYTDGDDDKRYVMPFQKDNPAFEKALNAALQRIKDNGRMTELAQQAARPAVEPQAQTHTEAADAAVDTDAP</sequence>
<dbReference type="EMBL" id="RJUR01000016">
    <property type="protein sequence ID" value="ROQ46371.1"/>
    <property type="molecule type" value="Genomic_DNA"/>
</dbReference>
<dbReference type="AlphaFoldDB" id="A0A9X8HIB0"/>
<dbReference type="PANTHER" id="PTHR35936">
    <property type="entry name" value="MEMBRANE-BOUND LYTIC MUREIN TRANSGLYCOSYLASE F"/>
    <property type="match status" value="1"/>
</dbReference>
<dbReference type="PANTHER" id="PTHR35936:SF19">
    <property type="entry name" value="AMINO-ACID-BINDING PROTEIN YXEM-RELATED"/>
    <property type="match status" value="1"/>
</dbReference>
<evidence type="ECO:0000256" key="2">
    <source>
        <dbReference type="ARBA" id="ARBA00022729"/>
    </source>
</evidence>
<dbReference type="SUPFAM" id="SSF53850">
    <property type="entry name" value="Periplasmic binding protein-like II"/>
    <property type="match status" value="1"/>
</dbReference>
<organism evidence="6 7">
    <name type="scientific">Pseudomonas putida</name>
    <name type="common">Arthrobacter siderocapsulatus</name>
    <dbReference type="NCBI Taxonomy" id="303"/>
    <lineage>
        <taxon>Bacteria</taxon>
        <taxon>Pseudomonadati</taxon>
        <taxon>Pseudomonadota</taxon>
        <taxon>Gammaproteobacteria</taxon>
        <taxon>Pseudomonadales</taxon>
        <taxon>Pseudomonadaceae</taxon>
        <taxon>Pseudomonas</taxon>
    </lineage>
</organism>
<protein>
    <submittedName>
        <fullName evidence="6">Amino acid ABC transporter substrate-binding protein (PAAT family)</fullName>
    </submittedName>
</protein>
<reference evidence="6 7" key="1">
    <citation type="submission" date="2018-11" db="EMBL/GenBank/DDBJ databases">
        <title>Genomic analyses of the natural microbiome of Caenorhabditis elegans.</title>
        <authorList>
            <person name="Samuel B."/>
        </authorList>
    </citation>
    <scope>NUCLEOTIDE SEQUENCE [LARGE SCALE GENOMIC DNA]</scope>
    <source>
        <strain evidence="6 7">BIGb0473</strain>
    </source>
</reference>
<evidence type="ECO:0000313" key="7">
    <source>
        <dbReference type="Proteomes" id="UP000269115"/>
    </source>
</evidence>
<dbReference type="Pfam" id="PF00497">
    <property type="entry name" value="SBP_bac_3"/>
    <property type="match status" value="1"/>
</dbReference>
<evidence type="ECO:0000256" key="1">
    <source>
        <dbReference type="ARBA" id="ARBA00010333"/>
    </source>
</evidence>
<evidence type="ECO:0000256" key="4">
    <source>
        <dbReference type="SAM" id="SignalP"/>
    </source>
</evidence>
<name>A0A9X8HIB0_PSEPU</name>
<feature type="domain" description="Solute-binding protein family 3/N-terminal" evidence="5">
    <location>
        <begin position="32"/>
        <end position="153"/>
    </location>
</feature>
<dbReference type="Gene3D" id="3.40.190.10">
    <property type="entry name" value="Periplasmic binding protein-like II"/>
    <property type="match status" value="1"/>
</dbReference>
<feature type="region of interest" description="Disordered" evidence="3">
    <location>
        <begin position="155"/>
        <end position="179"/>
    </location>
</feature>
<proteinExistence type="inferred from homology"/>
<dbReference type="OrthoDB" id="368476at2"/>